<evidence type="ECO:0000256" key="9">
    <source>
        <dbReference type="ARBA" id="ARBA00022982"/>
    </source>
</evidence>
<dbReference type="AlphaFoldDB" id="A0A8J6Y2R5"/>
<feature type="chain" id="PRO_5035193402" description="Periplasmic nitrate reductase, electron transfer subunit" evidence="13">
    <location>
        <begin position="25"/>
        <end position="187"/>
    </location>
</feature>
<protein>
    <recommendedName>
        <fullName evidence="3">Periplasmic nitrate reductase, electron transfer subunit</fullName>
    </recommendedName>
    <alternativeName>
        <fullName evidence="11">Diheme cytochrome c NapB</fullName>
    </alternativeName>
</protein>
<name>A0A8J6Y2R5_9BACT</name>
<evidence type="ECO:0000256" key="5">
    <source>
        <dbReference type="ARBA" id="ARBA00022617"/>
    </source>
</evidence>
<evidence type="ECO:0000256" key="12">
    <source>
        <dbReference type="SAM" id="MobiDB-lite"/>
    </source>
</evidence>
<evidence type="ECO:0000256" key="3">
    <source>
        <dbReference type="ARBA" id="ARBA00013773"/>
    </source>
</evidence>
<dbReference type="InterPro" id="IPR005591">
    <property type="entry name" value="NapB"/>
</dbReference>
<keyword evidence="10" id="KW-0408">Iron</keyword>
<feature type="compositionally biased region" description="Pro residues" evidence="12">
    <location>
        <begin position="27"/>
        <end position="37"/>
    </location>
</feature>
<keyword evidence="6" id="KW-0479">Metal-binding</keyword>
<dbReference type="SUPFAM" id="SSF48695">
    <property type="entry name" value="Multiheme cytochromes"/>
    <property type="match status" value="1"/>
</dbReference>
<evidence type="ECO:0000256" key="7">
    <source>
        <dbReference type="ARBA" id="ARBA00022729"/>
    </source>
</evidence>
<keyword evidence="5" id="KW-0349">Heme</keyword>
<evidence type="ECO:0000256" key="8">
    <source>
        <dbReference type="ARBA" id="ARBA00022764"/>
    </source>
</evidence>
<dbReference type="GO" id="GO:0046872">
    <property type="term" value="F:metal ion binding"/>
    <property type="evidence" value="ECO:0007669"/>
    <property type="project" value="UniProtKB-KW"/>
</dbReference>
<dbReference type="Pfam" id="PF03892">
    <property type="entry name" value="NapB"/>
    <property type="match status" value="1"/>
</dbReference>
<evidence type="ECO:0000313" key="15">
    <source>
        <dbReference type="Proteomes" id="UP000648239"/>
    </source>
</evidence>
<reference evidence="14 15" key="1">
    <citation type="submission" date="2020-08" db="EMBL/GenBank/DDBJ databases">
        <title>Acidobacteriota in marine sediments use diverse sulfur dissimilation pathways.</title>
        <authorList>
            <person name="Wasmund K."/>
        </authorList>
    </citation>
    <scope>NUCLEOTIDE SEQUENCE [LARGE SCALE GENOMIC DNA]</scope>
    <source>
        <strain evidence="14">MAG AM4</strain>
    </source>
</reference>
<dbReference type="Gene3D" id="1.10.1130.10">
    <property type="entry name" value="Flavocytochrome C3, Chain A"/>
    <property type="match status" value="1"/>
</dbReference>
<evidence type="ECO:0000256" key="2">
    <source>
        <dbReference type="ARBA" id="ARBA00007368"/>
    </source>
</evidence>
<comment type="caution">
    <text evidence="14">The sequence shown here is derived from an EMBL/GenBank/DDBJ whole genome shotgun (WGS) entry which is preliminary data.</text>
</comment>
<keyword evidence="9" id="KW-0249">Electron transport</keyword>
<keyword evidence="7 13" id="KW-0732">Signal</keyword>
<comment type="subcellular location">
    <subcellularLocation>
        <location evidence="1">Periplasm</location>
    </subcellularLocation>
</comment>
<accession>A0A8J6Y2R5</accession>
<evidence type="ECO:0000256" key="1">
    <source>
        <dbReference type="ARBA" id="ARBA00004418"/>
    </source>
</evidence>
<dbReference type="GO" id="GO:0009061">
    <property type="term" value="P:anaerobic respiration"/>
    <property type="evidence" value="ECO:0007669"/>
    <property type="project" value="InterPro"/>
</dbReference>
<organism evidence="14 15">
    <name type="scientific">Candidatus Polarisedimenticola svalbardensis</name>
    <dbReference type="NCBI Taxonomy" id="2886004"/>
    <lineage>
        <taxon>Bacteria</taxon>
        <taxon>Pseudomonadati</taxon>
        <taxon>Acidobacteriota</taxon>
        <taxon>Candidatus Polarisedimenticolia</taxon>
        <taxon>Candidatus Polarisedimenticolales</taxon>
        <taxon>Candidatus Polarisedimenticolaceae</taxon>
        <taxon>Candidatus Polarisedimenticola</taxon>
    </lineage>
</organism>
<evidence type="ECO:0000256" key="10">
    <source>
        <dbReference type="ARBA" id="ARBA00023004"/>
    </source>
</evidence>
<evidence type="ECO:0000256" key="6">
    <source>
        <dbReference type="ARBA" id="ARBA00022723"/>
    </source>
</evidence>
<dbReference type="PANTHER" id="PTHR38604:SF1">
    <property type="entry name" value="PERIPLASMIC NITRATE REDUCTASE, ELECTRON TRANSFER SUBUNIT"/>
    <property type="match status" value="1"/>
</dbReference>
<dbReference type="EMBL" id="JACXWD010000115">
    <property type="protein sequence ID" value="MBD3869565.1"/>
    <property type="molecule type" value="Genomic_DNA"/>
</dbReference>
<gene>
    <name evidence="14" type="ORF">IFK94_15705</name>
</gene>
<evidence type="ECO:0000256" key="13">
    <source>
        <dbReference type="SAM" id="SignalP"/>
    </source>
</evidence>
<proteinExistence type="inferred from homology"/>
<feature type="region of interest" description="Disordered" evidence="12">
    <location>
        <begin position="23"/>
        <end position="77"/>
    </location>
</feature>
<evidence type="ECO:0000313" key="14">
    <source>
        <dbReference type="EMBL" id="MBD3869565.1"/>
    </source>
</evidence>
<keyword evidence="4" id="KW-0813">Transport</keyword>
<sequence>MSRMSALFLLIALFLMAGCSAGNAPVSDPPPPPPAEPSPVEVADTELSYRHEPLLDDSGTIPVPFDSPDPGESTLKERSFENAPPVIPHNTDDLLPITAAENSCTDCHLPEDAADVGATPVPASHLFDMRNNKQLDSLNPANYNCTLCHATQANTGELVENTFEPYFRAQEAKERSNLLDTLNEGVE</sequence>
<keyword evidence="8" id="KW-0574">Periplasm</keyword>
<evidence type="ECO:0000256" key="4">
    <source>
        <dbReference type="ARBA" id="ARBA00022448"/>
    </source>
</evidence>
<dbReference type="Proteomes" id="UP000648239">
    <property type="component" value="Unassembled WGS sequence"/>
</dbReference>
<dbReference type="GO" id="GO:0042597">
    <property type="term" value="C:periplasmic space"/>
    <property type="evidence" value="ECO:0007669"/>
    <property type="project" value="UniProtKB-SubCell"/>
</dbReference>
<dbReference type="PANTHER" id="PTHR38604">
    <property type="entry name" value="PERIPLASMIC NITRATE REDUCTASE, ELECTRON TRANSFER SUBUNIT"/>
    <property type="match status" value="1"/>
</dbReference>
<feature type="signal peptide" evidence="13">
    <location>
        <begin position="1"/>
        <end position="24"/>
    </location>
</feature>
<evidence type="ECO:0000256" key="11">
    <source>
        <dbReference type="ARBA" id="ARBA00031832"/>
    </source>
</evidence>
<dbReference type="PROSITE" id="PS51257">
    <property type="entry name" value="PROKAR_LIPOPROTEIN"/>
    <property type="match status" value="1"/>
</dbReference>
<comment type="similarity">
    <text evidence="2">Belongs to the NapB family.</text>
</comment>
<dbReference type="InterPro" id="IPR036280">
    <property type="entry name" value="Multihaem_cyt_sf"/>
</dbReference>